<sequence length="60" mass="6546">MRMIRVIPTISRPTTGAGTSLEAGGLQYLRGERKCHCGSLGRKSSDLPKSTITYSVQKHI</sequence>
<dbReference type="Proteomes" id="UP000030676">
    <property type="component" value="Unassembled WGS sequence"/>
</dbReference>
<accession>X0GWZ7</accession>
<name>X0GWZ7_FUSOX</name>
<dbReference type="EMBL" id="KK034170">
    <property type="protein sequence ID" value="EXL64341.1"/>
    <property type="molecule type" value="Genomic_DNA"/>
</dbReference>
<reference evidence="1" key="1">
    <citation type="submission" date="2011-11" db="EMBL/GenBank/DDBJ databases">
        <title>The Genome Sequence of Fusarium oxysporum PHW808.</title>
        <authorList>
            <consortium name="The Broad Institute Genome Sequencing Platform"/>
            <person name="Ma L.-J."/>
            <person name="Gale L.R."/>
            <person name="Schwartz D.C."/>
            <person name="Zhou S."/>
            <person name="Corby-Kistler H."/>
            <person name="Young S.K."/>
            <person name="Zeng Q."/>
            <person name="Gargeya S."/>
            <person name="Fitzgerald M."/>
            <person name="Haas B."/>
            <person name="Abouelleil A."/>
            <person name="Alvarado L."/>
            <person name="Arachchi H.M."/>
            <person name="Berlin A."/>
            <person name="Brown A."/>
            <person name="Chapman S.B."/>
            <person name="Chen Z."/>
            <person name="Dunbar C."/>
            <person name="Freedman E."/>
            <person name="Gearin G."/>
            <person name="Goldberg J."/>
            <person name="Griggs A."/>
            <person name="Gujja S."/>
            <person name="Heiman D."/>
            <person name="Howarth C."/>
            <person name="Larson L."/>
            <person name="Lui A."/>
            <person name="MacDonald P.J.P."/>
            <person name="Montmayeur A."/>
            <person name="Murphy C."/>
            <person name="Neiman D."/>
            <person name="Pearson M."/>
            <person name="Priest M."/>
            <person name="Roberts A."/>
            <person name="Saif S."/>
            <person name="Shea T."/>
            <person name="Shenoy N."/>
            <person name="Sisk P."/>
            <person name="Stolte C."/>
            <person name="Sykes S."/>
            <person name="Wortman J."/>
            <person name="Nusbaum C."/>
            <person name="Birren B."/>
        </authorList>
    </citation>
    <scope>NUCLEOTIDE SEQUENCE [LARGE SCALE GENOMIC DNA]</scope>
    <source>
        <strain evidence="1">54008</strain>
    </source>
</reference>
<reference evidence="1" key="2">
    <citation type="submission" date="2014-03" db="EMBL/GenBank/DDBJ databases">
        <title>The Genome Annotation of Fusarium oxysporum PHW808.</title>
        <authorList>
            <consortium name="The Broad Institute Genomics Platform"/>
            <person name="Ma L.-J."/>
            <person name="Corby-Kistler H."/>
            <person name="Broz K."/>
            <person name="Gale L.R."/>
            <person name="Jonkers W."/>
            <person name="O'Donnell K."/>
            <person name="Ploetz R."/>
            <person name="Steinberg C."/>
            <person name="Schwartz D.C."/>
            <person name="VanEtten H."/>
            <person name="Zhou S."/>
            <person name="Young S.K."/>
            <person name="Zeng Q."/>
            <person name="Gargeya S."/>
            <person name="Fitzgerald M."/>
            <person name="Abouelleil A."/>
            <person name="Alvarado L."/>
            <person name="Chapman S.B."/>
            <person name="Gainer-Dewar J."/>
            <person name="Goldberg J."/>
            <person name="Griggs A."/>
            <person name="Gujja S."/>
            <person name="Hansen M."/>
            <person name="Howarth C."/>
            <person name="Imamovic A."/>
            <person name="Ireland A."/>
            <person name="Larimer J."/>
            <person name="McCowan C."/>
            <person name="Murphy C."/>
            <person name="Pearson M."/>
            <person name="Poon T.W."/>
            <person name="Priest M."/>
            <person name="Roberts A."/>
            <person name="Saif S."/>
            <person name="Shea T."/>
            <person name="Sykes S."/>
            <person name="Wortman J."/>
            <person name="Nusbaum C."/>
            <person name="Birren B."/>
        </authorList>
    </citation>
    <scope>NUCLEOTIDE SEQUENCE</scope>
    <source>
        <strain evidence="1">54008</strain>
    </source>
</reference>
<dbReference type="AlphaFoldDB" id="X0GWZ7"/>
<organism evidence="1">
    <name type="scientific">Fusarium oxysporum f. sp. conglutinans race 2 54008</name>
    <dbReference type="NCBI Taxonomy" id="1089457"/>
    <lineage>
        <taxon>Eukaryota</taxon>
        <taxon>Fungi</taxon>
        <taxon>Dikarya</taxon>
        <taxon>Ascomycota</taxon>
        <taxon>Pezizomycotina</taxon>
        <taxon>Sordariomycetes</taxon>
        <taxon>Hypocreomycetidae</taxon>
        <taxon>Hypocreales</taxon>
        <taxon>Nectriaceae</taxon>
        <taxon>Fusarium</taxon>
        <taxon>Fusarium oxysporum species complex</taxon>
    </lineage>
</organism>
<protein>
    <submittedName>
        <fullName evidence="1">Uncharacterized protein</fullName>
    </submittedName>
</protein>
<evidence type="ECO:0000313" key="1">
    <source>
        <dbReference type="EMBL" id="EXL64341.1"/>
    </source>
</evidence>
<gene>
    <name evidence="1" type="ORF">FOPG_19391</name>
</gene>
<dbReference type="HOGENOM" id="CLU_2941833_0_0_1"/>
<proteinExistence type="predicted"/>